<dbReference type="Proteomes" id="UP000887159">
    <property type="component" value="Unassembled WGS sequence"/>
</dbReference>
<organism evidence="2 3">
    <name type="scientific">Trichonephila clavipes</name>
    <name type="common">Golden silk orbweaver</name>
    <name type="synonym">Nephila clavipes</name>
    <dbReference type="NCBI Taxonomy" id="2585209"/>
    <lineage>
        <taxon>Eukaryota</taxon>
        <taxon>Metazoa</taxon>
        <taxon>Ecdysozoa</taxon>
        <taxon>Arthropoda</taxon>
        <taxon>Chelicerata</taxon>
        <taxon>Arachnida</taxon>
        <taxon>Araneae</taxon>
        <taxon>Araneomorphae</taxon>
        <taxon>Entelegynae</taxon>
        <taxon>Araneoidea</taxon>
        <taxon>Nephilidae</taxon>
        <taxon>Trichonephila</taxon>
    </lineage>
</organism>
<dbReference type="AlphaFoldDB" id="A0A8X6W5G4"/>
<comment type="caution">
    <text evidence="2">The sequence shown here is derived from an EMBL/GenBank/DDBJ whole genome shotgun (WGS) entry which is preliminary data.</text>
</comment>
<proteinExistence type="predicted"/>
<protein>
    <submittedName>
        <fullName evidence="2">Dimer_Tnp_hAT domain-containing protein</fullName>
    </submittedName>
</protein>
<keyword evidence="3" id="KW-1185">Reference proteome</keyword>
<name>A0A8X6W5G4_TRICX</name>
<dbReference type="EMBL" id="BMAU01021385">
    <property type="protein sequence ID" value="GFY28524.1"/>
    <property type="molecule type" value="Genomic_DNA"/>
</dbReference>
<evidence type="ECO:0000313" key="2">
    <source>
        <dbReference type="EMBL" id="GFY28524.1"/>
    </source>
</evidence>
<evidence type="ECO:0000313" key="3">
    <source>
        <dbReference type="Proteomes" id="UP000887159"/>
    </source>
</evidence>
<sequence length="167" mass="19680">MANSVKKQKLQDSKCSREFQTWWTEKYGMNSKGDKAVCVLCSGTMERYYQRNYKYFPNLKKNSKDLDAQEKRNEKTENRSLLKEVKTDKKRDEPAEIMHEEGRLRERADARVRRQPQPHRIQKGEPLPVSLLRMSHNRKAPFTREGMEPGLYRGAQKSRVGWGNAFT</sequence>
<reference evidence="2" key="1">
    <citation type="submission" date="2020-08" db="EMBL/GenBank/DDBJ databases">
        <title>Multicomponent nature underlies the extraordinary mechanical properties of spider dragline silk.</title>
        <authorList>
            <person name="Kono N."/>
            <person name="Nakamura H."/>
            <person name="Mori M."/>
            <person name="Yoshida Y."/>
            <person name="Ohtoshi R."/>
            <person name="Malay A.D."/>
            <person name="Moran D.A.P."/>
            <person name="Tomita M."/>
            <person name="Numata K."/>
            <person name="Arakawa K."/>
        </authorList>
    </citation>
    <scope>NUCLEOTIDE SEQUENCE</scope>
</reference>
<gene>
    <name evidence="2" type="primary">AVEN_13309_1</name>
    <name evidence="2" type="ORF">TNCV_4149551</name>
</gene>
<feature type="region of interest" description="Disordered" evidence="1">
    <location>
        <begin position="62"/>
        <end position="124"/>
    </location>
</feature>
<evidence type="ECO:0000256" key="1">
    <source>
        <dbReference type="SAM" id="MobiDB-lite"/>
    </source>
</evidence>
<feature type="compositionally biased region" description="Basic and acidic residues" evidence="1">
    <location>
        <begin position="62"/>
        <end position="112"/>
    </location>
</feature>
<accession>A0A8X6W5G4</accession>